<evidence type="ECO:0000256" key="4">
    <source>
        <dbReference type="ARBA" id="ARBA00022741"/>
    </source>
</evidence>
<dbReference type="Proteomes" id="UP000305267">
    <property type="component" value="Unassembled WGS sequence"/>
</dbReference>
<comment type="subcellular location">
    <subcellularLocation>
        <location evidence="1">Cell membrane</location>
        <topology evidence="1">Multi-pass membrane protein</topology>
    </subcellularLocation>
</comment>
<dbReference type="InterPro" id="IPR027417">
    <property type="entry name" value="P-loop_NTPase"/>
</dbReference>
<dbReference type="GO" id="GO:0034040">
    <property type="term" value="F:ATPase-coupled lipid transmembrane transporter activity"/>
    <property type="evidence" value="ECO:0007669"/>
    <property type="project" value="TreeGrafter"/>
</dbReference>
<keyword evidence="13" id="KW-1185">Reference proteome</keyword>
<evidence type="ECO:0000313" key="12">
    <source>
        <dbReference type="EMBL" id="TNC08764.1"/>
    </source>
</evidence>
<gene>
    <name evidence="12" type="ORF">FF100_28410</name>
</gene>
<dbReference type="GO" id="GO:0030253">
    <property type="term" value="P:protein secretion by the type I secretion system"/>
    <property type="evidence" value="ECO:0007669"/>
    <property type="project" value="InterPro"/>
</dbReference>
<feature type="transmembrane region" description="Helical" evidence="9">
    <location>
        <begin position="174"/>
        <end position="196"/>
    </location>
</feature>
<evidence type="ECO:0000256" key="2">
    <source>
        <dbReference type="ARBA" id="ARBA00005417"/>
    </source>
</evidence>
<feature type="region of interest" description="Disordered" evidence="8">
    <location>
        <begin position="1"/>
        <end position="20"/>
    </location>
</feature>
<feature type="domain" description="ABC transmembrane type-1" evidence="11">
    <location>
        <begin position="69"/>
        <end position="346"/>
    </location>
</feature>
<keyword evidence="5" id="KW-0067">ATP-binding</keyword>
<dbReference type="InterPro" id="IPR003439">
    <property type="entry name" value="ABC_transporter-like_ATP-bd"/>
</dbReference>
<comment type="caution">
    <text evidence="12">The sequence shown here is derived from an EMBL/GenBank/DDBJ whole genome shotgun (WGS) entry which is preliminary data.</text>
</comment>
<dbReference type="InterPro" id="IPR036640">
    <property type="entry name" value="ABC1_TM_sf"/>
</dbReference>
<dbReference type="InterPro" id="IPR003593">
    <property type="entry name" value="AAA+_ATPase"/>
</dbReference>
<dbReference type="GO" id="GO:0005524">
    <property type="term" value="F:ATP binding"/>
    <property type="evidence" value="ECO:0007669"/>
    <property type="project" value="UniProtKB-KW"/>
</dbReference>
<dbReference type="PROSITE" id="PS50929">
    <property type="entry name" value="ABC_TM1F"/>
    <property type="match status" value="1"/>
</dbReference>
<feature type="transmembrane region" description="Helical" evidence="9">
    <location>
        <begin position="202"/>
        <end position="221"/>
    </location>
</feature>
<dbReference type="Pfam" id="PF00664">
    <property type="entry name" value="ABC_membrane"/>
    <property type="match status" value="1"/>
</dbReference>
<dbReference type="SMART" id="SM00382">
    <property type="entry name" value="AAA"/>
    <property type="match status" value="1"/>
</dbReference>
<dbReference type="GO" id="GO:0030256">
    <property type="term" value="C:type I protein secretion system complex"/>
    <property type="evidence" value="ECO:0007669"/>
    <property type="project" value="InterPro"/>
</dbReference>
<dbReference type="InterPro" id="IPR010128">
    <property type="entry name" value="ATPase_T1SS_PrtD-like"/>
</dbReference>
<dbReference type="PROSITE" id="PS50893">
    <property type="entry name" value="ABC_TRANSPORTER_2"/>
    <property type="match status" value="1"/>
</dbReference>
<reference evidence="12 13" key="1">
    <citation type="submission" date="2019-06" db="EMBL/GenBank/DDBJ databases">
        <title>Genome of Methylobacterium sp. 17Sr1-39.</title>
        <authorList>
            <person name="Seo T."/>
        </authorList>
    </citation>
    <scope>NUCLEOTIDE SEQUENCE [LARGE SCALE GENOMIC DNA]</scope>
    <source>
        <strain evidence="12 13">17Sr1-39</strain>
    </source>
</reference>
<sequence>MTVAVSSATARPRPEPKGSWLLPQPRPGIAPWSRATSSLPVREVRCSMHTQPFGGETGVILRECLPPLAVAALFSGGINILYLASPLYLTQVYNRVLSSQSLPTLVALTLVLAFSLAVMGLLDAIRARLLNRLGTRLDRQLAHRVLEASVARAAQPNGLRSSQALRDLDQIRSVVASPAVHFLFDVPWTPLFFAMLFLTHPLLGATAAAGTLVLLAVAILNEWMTRRGVVRASETAARSYAFTESLMRHAEVIRAMGMQVDVTRHWDTDREAMLADQGRTADLNTSATALIRFLRLLLQAAMLGVGAWLALDHTILPATIFAASIIMARALAPVEQAVASWRQFGGGAQALKRLEALLSEHPAPAARMRVAPTDGGLRADGLGYALPGGRILLRNVSFELPRGELLGIVGPSGAGKSTLVKLIVGALVPSAGRLRFGGAPLQPWADPAMGRTIGYLPQEAGLFPGTIRDNIARFQSGTSDLAVVEAAGRAGVHEMILDLPDGYDTRLGEGGSGLSGGQRQRVGLARALFGDPRLVVLDEPNSNLDAVGESALMQAIGGILERGANVLVVAHRPSIIAAADRILVVEAGTVSAFGPRAELIDALRRKQVRPVETSGASREAAR</sequence>
<evidence type="ECO:0000256" key="6">
    <source>
        <dbReference type="ARBA" id="ARBA00022989"/>
    </source>
</evidence>
<keyword evidence="3 9" id="KW-0812">Transmembrane</keyword>
<evidence type="ECO:0000256" key="5">
    <source>
        <dbReference type="ARBA" id="ARBA00022840"/>
    </source>
</evidence>
<dbReference type="Gene3D" id="1.20.1560.10">
    <property type="entry name" value="ABC transporter type 1, transmembrane domain"/>
    <property type="match status" value="1"/>
</dbReference>
<dbReference type="EMBL" id="VDDA01000021">
    <property type="protein sequence ID" value="TNC08764.1"/>
    <property type="molecule type" value="Genomic_DNA"/>
</dbReference>
<feature type="domain" description="ABC transporter" evidence="10">
    <location>
        <begin position="377"/>
        <end position="612"/>
    </location>
</feature>
<keyword evidence="4" id="KW-0547">Nucleotide-binding</keyword>
<dbReference type="GO" id="GO:0016887">
    <property type="term" value="F:ATP hydrolysis activity"/>
    <property type="evidence" value="ECO:0007669"/>
    <property type="project" value="InterPro"/>
</dbReference>
<dbReference type="PANTHER" id="PTHR24221">
    <property type="entry name" value="ATP-BINDING CASSETTE SUB-FAMILY B"/>
    <property type="match status" value="1"/>
</dbReference>
<dbReference type="SUPFAM" id="SSF52540">
    <property type="entry name" value="P-loop containing nucleoside triphosphate hydrolases"/>
    <property type="match status" value="1"/>
</dbReference>
<feature type="transmembrane region" description="Helical" evidence="9">
    <location>
        <begin position="289"/>
        <end position="309"/>
    </location>
</feature>
<keyword evidence="6 9" id="KW-1133">Transmembrane helix</keyword>
<dbReference type="OrthoDB" id="9808328at2"/>
<evidence type="ECO:0000256" key="9">
    <source>
        <dbReference type="SAM" id="Phobius"/>
    </source>
</evidence>
<name>A0A5C4L9L7_9HYPH</name>
<dbReference type="PANTHER" id="PTHR24221:SF248">
    <property type="entry name" value="ABC TRANSPORTER TRANSMEMBRANE REGION"/>
    <property type="match status" value="1"/>
</dbReference>
<dbReference type="GO" id="GO:0140359">
    <property type="term" value="F:ABC-type transporter activity"/>
    <property type="evidence" value="ECO:0007669"/>
    <property type="project" value="InterPro"/>
</dbReference>
<comment type="similarity">
    <text evidence="2">Belongs to the ABC transporter superfamily.</text>
</comment>
<evidence type="ECO:0000256" key="8">
    <source>
        <dbReference type="SAM" id="MobiDB-lite"/>
    </source>
</evidence>
<evidence type="ECO:0000256" key="7">
    <source>
        <dbReference type="ARBA" id="ARBA00023136"/>
    </source>
</evidence>
<dbReference type="SUPFAM" id="SSF90123">
    <property type="entry name" value="ABC transporter transmembrane region"/>
    <property type="match status" value="1"/>
</dbReference>
<dbReference type="PROSITE" id="PS00211">
    <property type="entry name" value="ABC_TRANSPORTER_1"/>
    <property type="match status" value="1"/>
</dbReference>
<keyword evidence="7 9" id="KW-0472">Membrane</keyword>
<evidence type="ECO:0000259" key="11">
    <source>
        <dbReference type="PROSITE" id="PS50929"/>
    </source>
</evidence>
<proteinExistence type="inferred from homology"/>
<dbReference type="NCBIfam" id="TIGR01842">
    <property type="entry name" value="type_I_sec_PrtD"/>
    <property type="match status" value="1"/>
</dbReference>
<dbReference type="AlphaFoldDB" id="A0A5C4L9L7"/>
<dbReference type="InterPro" id="IPR039421">
    <property type="entry name" value="Type_1_exporter"/>
</dbReference>
<feature type="transmembrane region" description="Helical" evidence="9">
    <location>
        <begin position="68"/>
        <end position="89"/>
    </location>
</feature>
<organism evidence="12 13">
    <name type="scientific">Methylobacterium terricola</name>
    <dbReference type="NCBI Taxonomy" id="2583531"/>
    <lineage>
        <taxon>Bacteria</taxon>
        <taxon>Pseudomonadati</taxon>
        <taxon>Pseudomonadota</taxon>
        <taxon>Alphaproteobacteria</taxon>
        <taxon>Hyphomicrobiales</taxon>
        <taxon>Methylobacteriaceae</taxon>
        <taxon>Methylobacterium</taxon>
    </lineage>
</organism>
<dbReference type="Pfam" id="PF00005">
    <property type="entry name" value="ABC_tran"/>
    <property type="match status" value="1"/>
</dbReference>
<dbReference type="InterPro" id="IPR017871">
    <property type="entry name" value="ABC_transporter-like_CS"/>
</dbReference>
<protein>
    <submittedName>
        <fullName evidence="12">Type I secretion system permease/ATPase</fullName>
    </submittedName>
</protein>
<evidence type="ECO:0000256" key="3">
    <source>
        <dbReference type="ARBA" id="ARBA00022692"/>
    </source>
</evidence>
<dbReference type="InterPro" id="IPR011527">
    <property type="entry name" value="ABC1_TM_dom"/>
</dbReference>
<accession>A0A5C4L9L7</accession>
<dbReference type="GO" id="GO:0005886">
    <property type="term" value="C:plasma membrane"/>
    <property type="evidence" value="ECO:0007669"/>
    <property type="project" value="UniProtKB-SubCell"/>
</dbReference>
<evidence type="ECO:0000259" key="10">
    <source>
        <dbReference type="PROSITE" id="PS50893"/>
    </source>
</evidence>
<evidence type="ECO:0000256" key="1">
    <source>
        <dbReference type="ARBA" id="ARBA00004651"/>
    </source>
</evidence>
<feature type="transmembrane region" description="Helical" evidence="9">
    <location>
        <begin position="101"/>
        <end position="122"/>
    </location>
</feature>
<dbReference type="Gene3D" id="3.40.50.300">
    <property type="entry name" value="P-loop containing nucleotide triphosphate hydrolases"/>
    <property type="match status" value="1"/>
</dbReference>
<evidence type="ECO:0000313" key="13">
    <source>
        <dbReference type="Proteomes" id="UP000305267"/>
    </source>
</evidence>